<reference evidence="14" key="1">
    <citation type="journal article" date="2024" name="Toxins">
        <title>Genome Sequence Analysis of Native Xenorhabdus Strains Isolated from Entomopathogenic Nematodes in Argentina.</title>
        <authorList>
            <person name="Palma L."/>
            <person name="Frizzo L."/>
            <person name="Kaiser S."/>
            <person name="Berry C."/>
            <person name="Caballero P."/>
            <person name="Bode H.B."/>
            <person name="Del Valle E.E."/>
        </authorList>
    </citation>
    <scope>NUCLEOTIDE SEQUENCE [LARGE SCALE GENOMIC DNA]</scope>
    <source>
        <strain evidence="14">12</strain>
    </source>
</reference>
<feature type="transmembrane region" description="Helical" evidence="11">
    <location>
        <begin position="165"/>
        <end position="183"/>
    </location>
</feature>
<evidence type="ECO:0000256" key="10">
    <source>
        <dbReference type="ARBA" id="ARBA00023136"/>
    </source>
</evidence>
<protein>
    <recommendedName>
        <fullName evidence="3 11">Phosphate transport system permease protein PstA</fullName>
    </recommendedName>
</protein>
<organism evidence="13 14">
    <name type="scientific">Xenorhabdus santafensis</name>
    <dbReference type="NCBI Taxonomy" id="2582833"/>
    <lineage>
        <taxon>Bacteria</taxon>
        <taxon>Pseudomonadati</taxon>
        <taxon>Pseudomonadota</taxon>
        <taxon>Gammaproteobacteria</taxon>
        <taxon>Enterobacterales</taxon>
        <taxon>Morganellaceae</taxon>
        <taxon>Xenorhabdus</taxon>
    </lineage>
</organism>
<dbReference type="PROSITE" id="PS50928">
    <property type="entry name" value="ABC_TM1"/>
    <property type="match status" value="1"/>
</dbReference>
<feature type="transmembrane region" description="Helical" evidence="11">
    <location>
        <begin position="43"/>
        <end position="64"/>
    </location>
</feature>
<comment type="caution">
    <text evidence="13">The sequence shown here is derived from an EMBL/GenBank/DDBJ whole genome shotgun (WGS) entry which is preliminary data.</text>
</comment>
<evidence type="ECO:0000313" key="13">
    <source>
        <dbReference type="EMBL" id="MDX7986133.1"/>
    </source>
</evidence>
<evidence type="ECO:0000256" key="9">
    <source>
        <dbReference type="ARBA" id="ARBA00022989"/>
    </source>
</evidence>
<gene>
    <name evidence="13" type="primary">pstA</name>
    <name evidence="13" type="ORF">FE392_02115</name>
</gene>
<feature type="transmembrane region" description="Helical" evidence="11">
    <location>
        <begin position="103"/>
        <end position="125"/>
    </location>
</feature>
<dbReference type="CDD" id="cd06261">
    <property type="entry name" value="TM_PBP2"/>
    <property type="match status" value="1"/>
</dbReference>
<keyword evidence="14" id="KW-1185">Reference proteome</keyword>
<keyword evidence="5 11" id="KW-1003">Cell membrane</keyword>
<dbReference type="Pfam" id="PF00528">
    <property type="entry name" value="BPD_transp_1"/>
    <property type="match status" value="1"/>
</dbReference>
<dbReference type="PANTHER" id="PTHR42922">
    <property type="entry name" value="PHOSPHATE TRANSPORT SYSTEM PERMEASE PROTEIN PSTA"/>
    <property type="match status" value="1"/>
</dbReference>
<keyword evidence="7" id="KW-0592">Phosphate transport</keyword>
<evidence type="ECO:0000256" key="3">
    <source>
        <dbReference type="ARBA" id="ARBA00016864"/>
    </source>
</evidence>
<proteinExistence type="inferred from homology"/>
<dbReference type="Gene3D" id="1.10.3720.10">
    <property type="entry name" value="MetI-like"/>
    <property type="match status" value="1"/>
</dbReference>
<evidence type="ECO:0000313" key="14">
    <source>
        <dbReference type="Proteomes" id="UP001271890"/>
    </source>
</evidence>
<keyword evidence="6" id="KW-0997">Cell inner membrane</keyword>
<keyword evidence="9 11" id="KW-1133">Transmembrane helix</keyword>
<evidence type="ECO:0000256" key="4">
    <source>
        <dbReference type="ARBA" id="ARBA00022448"/>
    </source>
</evidence>
<evidence type="ECO:0000256" key="5">
    <source>
        <dbReference type="ARBA" id="ARBA00022475"/>
    </source>
</evidence>
<keyword evidence="10 11" id="KW-0472">Membrane</keyword>
<feature type="transmembrane region" description="Helical" evidence="11">
    <location>
        <begin position="137"/>
        <end position="159"/>
    </location>
</feature>
<evidence type="ECO:0000256" key="8">
    <source>
        <dbReference type="ARBA" id="ARBA00022692"/>
    </source>
</evidence>
<comment type="subcellular location">
    <subcellularLocation>
        <location evidence="1 11">Cell inner membrane</location>
        <topology evidence="1 11">Multi-pass membrane protein</topology>
    </subcellularLocation>
</comment>
<feature type="domain" description="ABC transmembrane type-1" evidence="12">
    <location>
        <begin position="97"/>
        <end position="300"/>
    </location>
</feature>
<keyword evidence="4" id="KW-0813">Transport</keyword>
<feature type="transmembrane region" description="Helical" evidence="11">
    <location>
        <begin position="215"/>
        <end position="236"/>
    </location>
</feature>
<dbReference type="PANTHER" id="PTHR42922:SF1">
    <property type="entry name" value="PHOSPHATE TRANSPORT SYSTEM PERMEASE PROTEIN PSTA"/>
    <property type="match status" value="1"/>
</dbReference>
<evidence type="ECO:0000256" key="11">
    <source>
        <dbReference type="RuleBase" id="RU363043"/>
    </source>
</evidence>
<comment type="similarity">
    <text evidence="2 11">Belongs to the binding-protein-dependent transport system permease family. CysTW subfamily.</text>
</comment>
<dbReference type="EMBL" id="VCDN01000011">
    <property type="protein sequence ID" value="MDX7986133.1"/>
    <property type="molecule type" value="Genomic_DNA"/>
</dbReference>
<dbReference type="InterPro" id="IPR000515">
    <property type="entry name" value="MetI-like"/>
</dbReference>
<sequence>MTTSNKTTTSNQPSSALVNKTLSEVDIKNRRRMQSWRRQKNRIALMLSMGTMAFGLFWLSWILISTITKGIDGMSLALFTEMTPPPNTEGGGLANAIVGSGLLIFWATVLGTPLGIMAGVYLAEYGRRSWLAEIIRFINDILLSAPSIVIGLFVYTVVVAKVQHFSGWAGVIALALLQVPIVIRTTENMLKLVPDNLREAAYALGTPKWKMISAITLKASISGIITGVLLAIARIAGETAPLLFTSLSNQFWSTDLSQPIANLPVTIFKFAMSPFSDWQQLAWAGVLLITLCVLLINIVARVMFAKKKY</sequence>
<feature type="transmembrane region" description="Helical" evidence="11">
    <location>
        <begin position="281"/>
        <end position="304"/>
    </location>
</feature>
<dbReference type="NCBIfam" id="TIGR00974">
    <property type="entry name" value="3a0107s02c"/>
    <property type="match status" value="1"/>
</dbReference>
<dbReference type="NCBIfam" id="NF008430">
    <property type="entry name" value="PRK11268.1"/>
    <property type="match status" value="1"/>
</dbReference>
<accession>A0ABU4S656</accession>
<dbReference type="SUPFAM" id="SSF161098">
    <property type="entry name" value="MetI-like"/>
    <property type="match status" value="1"/>
</dbReference>
<evidence type="ECO:0000256" key="2">
    <source>
        <dbReference type="ARBA" id="ARBA00007069"/>
    </source>
</evidence>
<dbReference type="InterPro" id="IPR035906">
    <property type="entry name" value="MetI-like_sf"/>
</dbReference>
<keyword evidence="8 11" id="KW-0812">Transmembrane</keyword>
<evidence type="ECO:0000256" key="6">
    <source>
        <dbReference type="ARBA" id="ARBA00022519"/>
    </source>
</evidence>
<evidence type="ECO:0000256" key="7">
    <source>
        <dbReference type="ARBA" id="ARBA00022592"/>
    </source>
</evidence>
<evidence type="ECO:0000256" key="1">
    <source>
        <dbReference type="ARBA" id="ARBA00004429"/>
    </source>
</evidence>
<dbReference type="InterPro" id="IPR051408">
    <property type="entry name" value="Phosphate_transprt_permease"/>
</dbReference>
<dbReference type="Proteomes" id="UP001271890">
    <property type="component" value="Unassembled WGS sequence"/>
</dbReference>
<dbReference type="InterPro" id="IPR005672">
    <property type="entry name" value="Phosphate_PstA"/>
</dbReference>
<evidence type="ECO:0000259" key="12">
    <source>
        <dbReference type="PROSITE" id="PS50928"/>
    </source>
</evidence>
<dbReference type="RefSeq" id="WP_319928579.1">
    <property type="nucleotide sequence ID" value="NZ_VCDN01000011.1"/>
</dbReference>
<name>A0ABU4S656_9GAMM</name>